<dbReference type="RefSeq" id="WP_192754224.1">
    <property type="nucleotide sequence ID" value="NZ_BAABJL010000225.1"/>
</dbReference>
<dbReference type="Gene3D" id="3.40.50.300">
    <property type="entry name" value="P-loop containing nucleotide triphosphate hydrolases"/>
    <property type="match status" value="1"/>
</dbReference>
<evidence type="ECO:0000313" key="2">
    <source>
        <dbReference type="EMBL" id="MBE1610931.1"/>
    </source>
</evidence>
<dbReference type="SUPFAM" id="SSF52540">
    <property type="entry name" value="P-loop containing nucleoside triphosphate hydrolases"/>
    <property type="match status" value="1"/>
</dbReference>
<dbReference type="Proteomes" id="UP000638648">
    <property type="component" value="Unassembled WGS sequence"/>
</dbReference>
<comment type="caution">
    <text evidence="2">The sequence shown here is derived from an EMBL/GenBank/DDBJ whole genome shotgun (WGS) entry which is preliminary data.</text>
</comment>
<name>A0A927N254_9ACTN</name>
<sequence>MVGLRLDDLTVAGVCTSVSLDVDVGRVRAVVVRDQQSVRQLVDVLVGLQDPKGGRVLVQGVDVREQKEDHDERRRHRAGSHDDQCWVREVSASGGLLPFLTLEQNLAGGPCRTSQVSKSTATRRARETASPLGLRGLLHRYPQNLTTRQRQLAGLAIALCWRPCAIVLEDSPERPTWDDALEIERRWLDQTVPDTAELLAEVSTLVITTDPARVRHLDPDPVGVDPPDEARGGAHG</sequence>
<dbReference type="AlphaFoldDB" id="A0A927N254"/>
<gene>
    <name evidence="2" type="ORF">HEB94_007779</name>
</gene>
<dbReference type="EMBL" id="JADBEM010000001">
    <property type="protein sequence ID" value="MBE1610931.1"/>
    <property type="molecule type" value="Genomic_DNA"/>
</dbReference>
<accession>A0A927N254</accession>
<proteinExistence type="predicted"/>
<dbReference type="InterPro" id="IPR027417">
    <property type="entry name" value="P-loop_NTPase"/>
</dbReference>
<feature type="region of interest" description="Disordered" evidence="1">
    <location>
        <begin position="216"/>
        <end position="236"/>
    </location>
</feature>
<reference evidence="2" key="1">
    <citation type="submission" date="2020-10" db="EMBL/GenBank/DDBJ databases">
        <title>Sequencing the genomes of 1000 actinobacteria strains.</title>
        <authorList>
            <person name="Klenk H.-P."/>
        </authorList>
    </citation>
    <scope>NUCLEOTIDE SEQUENCE</scope>
    <source>
        <strain evidence="2">DSM 45354</strain>
    </source>
</reference>
<organism evidence="2 3">
    <name type="scientific">Actinopolymorpha pittospori</name>
    <dbReference type="NCBI Taxonomy" id="648752"/>
    <lineage>
        <taxon>Bacteria</taxon>
        <taxon>Bacillati</taxon>
        <taxon>Actinomycetota</taxon>
        <taxon>Actinomycetes</taxon>
        <taxon>Propionibacteriales</taxon>
        <taxon>Actinopolymorphaceae</taxon>
        <taxon>Actinopolymorpha</taxon>
    </lineage>
</organism>
<protein>
    <submittedName>
        <fullName evidence="2">ABC-type transport system involved in lysophospholipase L1 biosynthesis ATPase subunit</fullName>
    </submittedName>
</protein>
<evidence type="ECO:0000313" key="3">
    <source>
        <dbReference type="Proteomes" id="UP000638648"/>
    </source>
</evidence>
<keyword evidence="3" id="KW-1185">Reference proteome</keyword>
<evidence type="ECO:0000256" key="1">
    <source>
        <dbReference type="SAM" id="MobiDB-lite"/>
    </source>
</evidence>